<proteinExistence type="predicted"/>
<keyword evidence="1" id="KW-0812">Transmembrane</keyword>
<dbReference type="InterPro" id="IPR045749">
    <property type="entry name" value="DUF6090"/>
</dbReference>
<accession>A0A6M1T406</accession>
<keyword evidence="1" id="KW-0472">Membrane</keyword>
<keyword evidence="1" id="KW-1133">Transmembrane helix</keyword>
<evidence type="ECO:0000313" key="3">
    <source>
        <dbReference type="Proteomes" id="UP000473278"/>
    </source>
</evidence>
<gene>
    <name evidence="2" type="ORF">G3570_00545</name>
</gene>
<name>A0A6M1T406_9BACT</name>
<protein>
    <submittedName>
        <fullName evidence="2">Uncharacterized protein</fullName>
    </submittedName>
</protein>
<organism evidence="2 3">
    <name type="scientific">Halalkalibaculum roseum</name>
    <dbReference type="NCBI Taxonomy" id="2709311"/>
    <lineage>
        <taxon>Bacteria</taxon>
        <taxon>Pseudomonadati</taxon>
        <taxon>Balneolota</taxon>
        <taxon>Balneolia</taxon>
        <taxon>Balneolales</taxon>
        <taxon>Balneolaceae</taxon>
        <taxon>Halalkalibaculum</taxon>
    </lineage>
</organism>
<comment type="caution">
    <text evidence="2">The sequence shown here is derived from an EMBL/GenBank/DDBJ whole genome shotgun (WGS) entry which is preliminary data.</text>
</comment>
<evidence type="ECO:0000256" key="1">
    <source>
        <dbReference type="SAM" id="Phobius"/>
    </source>
</evidence>
<reference evidence="2 3" key="1">
    <citation type="submission" date="2020-02" db="EMBL/GenBank/DDBJ databases">
        <title>Balneolaceae bacterium YR4-1, complete genome.</title>
        <authorList>
            <person name="Li Y."/>
            <person name="Wu S."/>
        </authorList>
    </citation>
    <scope>NUCLEOTIDE SEQUENCE [LARGE SCALE GENOMIC DNA]</scope>
    <source>
        <strain evidence="2 3">YR4-1</strain>
    </source>
</reference>
<feature type="transmembrane region" description="Helical" evidence="1">
    <location>
        <begin position="9"/>
        <end position="28"/>
    </location>
</feature>
<dbReference type="AlphaFoldDB" id="A0A6M1T406"/>
<dbReference type="Proteomes" id="UP000473278">
    <property type="component" value="Unassembled WGS sequence"/>
</dbReference>
<sequence>MEQNKVRTYLLYAGGEILLVVIGILIALQINNWNEEKKIDRMVSQALSEIREDLVQDTLILQSRITLKLEEVEAQTRVINALTHQTLNEDEHRSDLGKLMLMRETVLLRNGYDYLNDLGISNLNRPELRQTLLQYYELDAAWLHKEIQNDRFEFEDVWLPYARVHFKDWEFAEYAVPHSYSKLQNDAYLLTTLKFNLTNKDGTLRAHSRALENAKLLIGMLETH</sequence>
<dbReference type="Pfam" id="PF19578">
    <property type="entry name" value="DUF6090"/>
    <property type="match status" value="1"/>
</dbReference>
<evidence type="ECO:0000313" key="2">
    <source>
        <dbReference type="EMBL" id="NGP75103.1"/>
    </source>
</evidence>
<dbReference type="EMBL" id="JAALLT010000001">
    <property type="protein sequence ID" value="NGP75103.1"/>
    <property type="molecule type" value="Genomic_DNA"/>
</dbReference>
<dbReference type="RefSeq" id="WP_165138112.1">
    <property type="nucleotide sequence ID" value="NZ_JAALLT010000001.1"/>
</dbReference>
<keyword evidence="3" id="KW-1185">Reference proteome</keyword>